<accession>A0A5E7M852</accession>
<sequence>MAHPGLGLRPLGTSSFVTETDSMKAVIKRTSFADGNYVNAAAFATKTEFPEFIATSRLIDNVKSGPQKTDAVLITAVHRPAAKTKAKSLAARTVYISLPANFAVGDYELRSRADVDFSFKDADGTVYESVSGNIKLEPALGDNVKGSFQAALEYPGTEGDTFTLKGNFQVLKAG</sequence>
<dbReference type="AlphaFoldDB" id="A0A5E7M852"/>
<gene>
    <name evidence="1" type="ORF">PS896_03839</name>
</gene>
<reference evidence="1 2" key="1">
    <citation type="submission" date="2019-09" db="EMBL/GenBank/DDBJ databases">
        <authorList>
            <person name="Chandra G."/>
            <person name="Truman W A."/>
        </authorList>
    </citation>
    <scope>NUCLEOTIDE SEQUENCE [LARGE SCALE GENOMIC DNA]</scope>
    <source>
        <strain evidence="1">PS896</strain>
    </source>
</reference>
<dbReference type="EMBL" id="CABVIN010000005">
    <property type="protein sequence ID" value="VVP20978.1"/>
    <property type="molecule type" value="Genomic_DNA"/>
</dbReference>
<protein>
    <submittedName>
        <fullName evidence="1">Uncharacterized protein</fullName>
    </submittedName>
</protein>
<proteinExistence type="predicted"/>
<organism evidence="1 2">
    <name type="scientific">Pseudomonas fluorescens</name>
    <dbReference type="NCBI Taxonomy" id="294"/>
    <lineage>
        <taxon>Bacteria</taxon>
        <taxon>Pseudomonadati</taxon>
        <taxon>Pseudomonadota</taxon>
        <taxon>Gammaproteobacteria</taxon>
        <taxon>Pseudomonadales</taxon>
        <taxon>Pseudomonadaceae</taxon>
        <taxon>Pseudomonas</taxon>
    </lineage>
</organism>
<dbReference type="Proteomes" id="UP000377224">
    <property type="component" value="Unassembled WGS sequence"/>
</dbReference>
<evidence type="ECO:0000313" key="1">
    <source>
        <dbReference type="EMBL" id="VVP20978.1"/>
    </source>
</evidence>
<evidence type="ECO:0000313" key="2">
    <source>
        <dbReference type="Proteomes" id="UP000377224"/>
    </source>
</evidence>
<name>A0A5E7M852_PSEFL</name>